<evidence type="ECO:0000259" key="3">
    <source>
        <dbReference type="Pfam" id="PF04321"/>
    </source>
</evidence>
<reference evidence="4 5" key="1">
    <citation type="submission" date="2012-05" db="EMBL/GenBank/DDBJ databases">
        <authorList>
            <person name="Weinstock G."/>
            <person name="Sodergren E."/>
            <person name="Lobos E.A."/>
            <person name="Fulton L."/>
            <person name="Fulton R."/>
            <person name="Courtney L."/>
            <person name="Fronick C."/>
            <person name="O'Laughlin M."/>
            <person name="Godfrey J."/>
            <person name="Wilson R.M."/>
            <person name="Miner T."/>
            <person name="Farmer C."/>
            <person name="Delehaunty K."/>
            <person name="Cordes M."/>
            <person name="Minx P."/>
            <person name="Tomlinson C."/>
            <person name="Chen J."/>
            <person name="Wollam A."/>
            <person name="Pepin K.H."/>
            <person name="Bhonagiri V."/>
            <person name="Zhang X."/>
            <person name="Suruliraj S."/>
            <person name="Warren W."/>
            <person name="Mitreva M."/>
            <person name="Mardis E.R."/>
            <person name="Wilson R.K."/>
        </authorList>
    </citation>
    <scope>NUCLEOTIDE SEQUENCE [LARGE SCALE GENOMIC DNA]</scope>
    <source>
        <strain evidence="4 5">F0235</strain>
    </source>
</reference>
<dbReference type="RefSeq" id="WP_006062514.1">
    <property type="nucleotide sequence ID" value="NZ_KB290826.1"/>
</dbReference>
<keyword evidence="2" id="KW-0521">NADP</keyword>
<sequence>MRVVVTGSEGQLGSALKLTCPADIEPVWLGHKDLDITDEAAVARHPAFEGADAIINTAGYTNVDAAETDRDAAWVLNASAPGFLARRAAEVGAHLVHLSTDYVFGTVAYRRPLVPDTPTHPTSVYGESKRAGECVVLDSGANSVIVRTAWVFSGAVLPTHRDFVSTMMTLEKQHDTISVVDDQRGNPTFAPDLALGLWEVCHVQPTGVLHGVSFGDTTWYGVAREVFKNISADPDRVRPCTTADFPRPAARPEWSVLDTSSWTEAGLRALPEWRSGVARATQGTLRQL</sequence>
<dbReference type="PANTHER" id="PTHR10491">
    <property type="entry name" value="DTDP-4-DEHYDRORHAMNOSE REDUCTASE"/>
    <property type="match status" value="1"/>
</dbReference>
<comment type="function">
    <text evidence="2">Catalyzes the reduction of dTDP-6-deoxy-L-lyxo-4-hexulose to yield dTDP-L-rhamnose.</text>
</comment>
<dbReference type="Gene3D" id="3.90.25.10">
    <property type="entry name" value="UDP-galactose 4-epimerase, domain 1"/>
    <property type="match status" value="1"/>
</dbReference>
<dbReference type="PANTHER" id="PTHR10491:SF4">
    <property type="entry name" value="METHIONINE ADENOSYLTRANSFERASE 2 SUBUNIT BETA"/>
    <property type="match status" value="1"/>
</dbReference>
<organism evidence="4 5">
    <name type="scientific">Corynebacterium durum F0235</name>
    <dbReference type="NCBI Taxonomy" id="1035195"/>
    <lineage>
        <taxon>Bacteria</taxon>
        <taxon>Bacillati</taxon>
        <taxon>Actinomycetota</taxon>
        <taxon>Actinomycetes</taxon>
        <taxon>Mycobacteriales</taxon>
        <taxon>Corynebacteriaceae</taxon>
        <taxon>Corynebacterium</taxon>
    </lineage>
</organism>
<dbReference type="GO" id="GO:0008831">
    <property type="term" value="F:dTDP-4-dehydrorhamnose reductase activity"/>
    <property type="evidence" value="ECO:0007669"/>
    <property type="project" value="UniProtKB-EC"/>
</dbReference>
<dbReference type="GO" id="GO:0019305">
    <property type="term" value="P:dTDP-rhamnose biosynthetic process"/>
    <property type="evidence" value="ECO:0007669"/>
    <property type="project" value="UniProtKB-UniPathway"/>
</dbReference>
<evidence type="ECO:0000313" key="5">
    <source>
        <dbReference type="Proteomes" id="UP000010445"/>
    </source>
</evidence>
<dbReference type="EC" id="1.1.1.133" evidence="2"/>
<evidence type="ECO:0000256" key="1">
    <source>
        <dbReference type="ARBA" id="ARBA00010944"/>
    </source>
</evidence>
<gene>
    <name evidence="4" type="ORF">HMPREF9997_02711</name>
</gene>
<comment type="pathway">
    <text evidence="2">Carbohydrate biosynthesis; dTDP-L-rhamnose biosynthesis.</text>
</comment>
<dbReference type="SUPFAM" id="SSF51735">
    <property type="entry name" value="NAD(P)-binding Rossmann-fold domains"/>
    <property type="match status" value="1"/>
</dbReference>
<comment type="similarity">
    <text evidence="1 2">Belongs to the dTDP-4-dehydrorhamnose reductase family.</text>
</comment>
<dbReference type="STRING" id="1035195.HMPREF9997_02711"/>
<dbReference type="OrthoDB" id="9803892at2"/>
<dbReference type="Pfam" id="PF04321">
    <property type="entry name" value="RmlD_sub_bind"/>
    <property type="match status" value="1"/>
</dbReference>
<dbReference type="InterPro" id="IPR005913">
    <property type="entry name" value="dTDP_dehydrorham_reduct"/>
</dbReference>
<comment type="caution">
    <text evidence="4">The sequence shown here is derived from an EMBL/GenBank/DDBJ whole genome shotgun (WGS) entry which is preliminary data.</text>
</comment>
<protein>
    <recommendedName>
        <fullName evidence="2">dTDP-4-dehydrorhamnose reductase</fullName>
        <ecNumber evidence="2">1.1.1.133</ecNumber>
    </recommendedName>
</protein>
<dbReference type="EMBL" id="AMEM01000044">
    <property type="protein sequence ID" value="EKX87385.1"/>
    <property type="molecule type" value="Genomic_DNA"/>
</dbReference>
<dbReference type="Gene3D" id="3.40.50.720">
    <property type="entry name" value="NAD(P)-binding Rossmann-like Domain"/>
    <property type="match status" value="1"/>
</dbReference>
<dbReference type="InterPro" id="IPR029903">
    <property type="entry name" value="RmlD-like-bd"/>
</dbReference>
<keyword evidence="5" id="KW-1185">Reference proteome</keyword>
<dbReference type="AlphaFoldDB" id="L1M8M1"/>
<dbReference type="HOGENOM" id="CLU_045518_1_2_11"/>
<name>L1M8M1_9CORY</name>
<dbReference type="PATRIC" id="fig|1035195.3.peg.2427"/>
<dbReference type="InterPro" id="IPR036291">
    <property type="entry name" value="NAD(P)-bd_dom_sf"/>
</dbReference>
<feature type="domain" description="RmlD-like substrate binding" evidence="3">
    <location>
        <begin position="1"/>
        <end position="281"/>
    </location>
</feature>
<evidence type="ECO:0000256" key="2">
    <source>
        <dbReference type="RuleBase" id="RU364082"/>
    </source>
</evidence>
<dbReference type="NCBIfam" id="TIGR01214">
    <property type="entry name" value="rmlD"/>
    <property type="match status" value="1"/>
</dbReference>
<dbReference type="UniPathway" id="UPA00124"/>
<dbReference type="CDD" id="cd05254">
    <property type="entry name" value="dTDP_HR_like_SDR_e"/>
    <property type="match status" value="1"/>
</dbReference>
<dbReference type="GO" id="GO:0005829">
    <property type="term" value="C:cytosol"/>
    <property type="evidence" value="ECO:0007669"/>
    <property type="project" value="TreeGrafter"/>
</dbReference>
<accession>L1M8M1</accession>
<evidence type="ECO:0000313" key="4">
    <source>
        <dbReference type="EMBL" id="EKX87385.1"/>
    </source>
</evidence>
<dbReference type="Proteomes" id="UP000010445">
    <property type="component" value="Unassembled WGS sequence"/>
</dbReference>
<keyword evidence="2" id="KW-0560">Oxidoreductase</keyword>
<dbReference type="eggNOG" id="COG1091">
    <property type="taxonomic scope" value="Bacteria"/>
</dbReference>
<proteinExistence type="inferred from homology"/>